<name>X0W831_9ZZZZ</name>
<organism evidence="2">
    <name type="scientific">marine sediment metagenome</name>
    <dbReference type="NCBI Taxonomy" id="412755"/>
    <lineage>
        <taxon>unclassified sequences</taxon>
        <taxon>metagenomes</taxon>
        <taxon>ecological metagenomes</taxon>
    </lineage>
</organism>
<accession>X0W831</accession>
<reference evidence="2" key="1">
    <citation type="journal article" date="2014" name="Front. Microbiol.">
        <title>High frequency of phylogenetically diverse reductive dehalogenase-homologous genes in deep subseafloor sedimentary metagenomes.</title>
        <authorList>
            <person name="Kawai M."/>
            <person name="Futagami T."/>
            <person name="Toyoda A."/>
            <person name="Takaki Y."/>
            <person name="Nishi S."/>
            <person name="Hori S."/>
            <person name="Arai W."/>
            <person name="Tsubouchi T."/>
            <person name="Morono Y."/>
            <person name="Uchiyama I."/>
            <person name="Ito T."/>
            <person name="Fujiyama A."/>
            <person name="Inagaki F."/>
            <person name="Takami H."/>
        </authorList>
    </citation>
    <scope>NUCLEOTIDE SEQUENCE</scope>
    <source>
        <strain evidence="2">Expedition CK06-06</strain>
    </source>
</reference>
<protein>
    <submittedName>
        <fullName evidence="2">Uncharacterized protein</fullName>
    </submittedName>
</protein>
<evidence type="ECO:0000256" key="1">
    <source>
        <dbReference type="SAM" id="MobiDB-lite"/>
    </source>
</evidence>
<feature type="non-terminal residue" evidence="2">
    <location>
        <position position="1"/>
    </location>
</feature>
<evidence type="ECO:0000313" key="2">
    <source>
        <dbReference type="EMBL" id="GAG08801.1"/>
    </source>
</evidence>
<proteinExistence type="predicted"/>
<feature type="region of interest" description="Disordered" evidence="1">
    <location>
        <begin position="110"/>
        <end position="154"/>
    </location>
</feature>
<dbReference type="EMBL" id="BARS01028464">
    <property type="protein sequence ID" value="GAG08801.1"/>
    <property type="molecule type" value="Genomic_DNA"/>
</dbReference>
<gene>
    <name evidence="2" type="ORF">S01H1_44615</name>
</gene>
<sequence>EALETASDGLVAGITATGPTSLTSMIEDKFIPLLIKFARIFQGIAGSFTCCPAKNRAPTITGPDKKALGANLTQLKVLLQKVINELPSGESDIKGTLRTAQEQVTVAQNAFKTKLGKGNQKRKPGNQRGKQRGGRRTRRRKYRQKRKTRRRRFQ</sequence>
<comment type="caution">
    <text evidence="2">The sequence shown here is derived from an EMBL/GenBank/DDBJ whole genome shotgun (WGS) entry which is preliminary data.</text>
</comment>
<feature type="compositionally biased region" description="Basic residues" evidence="1">
    <location>
        <begin position="119"/>
        <end position="154"/>
    </location>
</feature>
<dbReference type="AlphaFoldDB" id="X0W831"/>